<feature type="domain" description="DUF559" evidence="1">
    <location>
        <begin position="243"/>
        <end position="300"/>
    </location>
</feature>
<dbReference type="EMBL" id="JAPDOD010000018">
    <property type="protein sequence ID" value="MDA0162350.1"/>
    <property type="molecule type" value="Genomic_DNA"/>
</dbReference>
<dbReference type="Gene3D" id="3.40.960.10">
    <property type="entry name" value="VSR Endonuclease"/>
    <property type="match status" value="1"/>
</dbReference>
<dbReference type="AlphaFoldDB" id="A0A9X3MW72"/>
<dbReference type="Proteomes" id="UP001149140">
    <property type="component" value="Unassembled WGS sequence"/>
</dbReference>
<protein>
    <submittedName>
        <fullName evidence="3">DUF559 domain-containing protein</fullName>
    </submittedName>
</protein>
<gene>
    <name evidence="3" type="ORF">OM076_18910</name>
</gene>
<organism evidence="3 4">
    <name type="scientific">Solirubrobacter ginsenosidimutans</name>
    <dbReference type="NCBI Taxonomy" id="490573"/>
    <lineage>
        <taxon>Bacteria</taxon>
        <taxon>Bacillati</taxon>
        <taxon>Actinomycetota</taxon>
        <taxon>Thermoleophilia</taxon>
        <taxon>Solirubrobacterales</taxon>
        <taxon>Solirubrobacteraceae</taxon>
        <taxon>Solirubrobacter</taxon>
    </lineage>
</organism>
<dbReference type="InterPro" id="IPR025159">
    <property type="entry name" value="AbiEi_N"/>
</dbReference>
<feature type="domain" description="AbiEi antitoxin N-terminal" evidence="2">
    <location>
        <begin position="21"/>
        <end position="65"/>
    </location>
</feature>
<sequence>MSTESPVRPEQEYGPPVDIALAALAGGQHGLVTKAQIVAAGLSTSALSDRVKPGVLHRHHRGVYSVGHAALSREGEMFAAVLAARDGAALGHDSVAELFELQRGPSPEIHVVVPKRRTVPGVRVHRATLHPLDLIVYRGIPMTNVARTLVDLSETWTADELTYAIGEAAFHNRFSLDATRRAMDRANGRHRLHVLEEAIAEYLDGSKGSKSRKESAFLKLLKAAGIARPRVNVVIEGEEADAHWPDRRLIVEVDGAGHRRPNVKRKDARRDRLLTAAGWRVVHIDADEIVLEPDSVLATLAHAGLAP</sequence>
<reference evidence="3" key="1">
    <citation type="submission" date="2022-10" db="EMBL/GenBank/DDBJ databases">
        <title>The WGS of Solirubrobacter ginsenosidimutans DSM 21036.</title>
        <authorList>
            <person name="Jiang Z."/>
        </authorList>
    </citation>
    <scope>NUCLEOTIDE SEQUENCE</scope>
    <source>
        <strain evidence="3">DSM 21036</strain>
    </source>
</reference>
<evidence type="ECO:0000259" key="1">
    <source>
        <dbReference type="Pfam" id="PF04480"/>
    </source>
</evidence>
<dbReference type="SUPFAM" id="SSF52980">
    <property type="entry name" value="Restriction endonuclease-like"/>
    <property type="match status" value="1"/>
</dbReference>
<name>A0A9X3MW72_9ACTN</name>
<dbReference type="InterPro" id="IPR011335">
    <property type="entry name" value="Restrct_endonuc-II-like"/>
</dbReference>
<proteinExistence type="predicted"/>
<evidence type="ECO:0000259" key="2">
    <source>
        <dbReference type="Pfam" id="PF13338"/>
    </source>
</evidence>
<dbReference type="RefSeq" id="WP_270041592.1">
    <property type="nucleotide sequence ID" value="NZ_JAPDOD010000018.1"/>
</dbReference>
<evidence type="ECO:0000313" key="3">
    <source>
        <dbReference type="EMBL" id="MDA0162350.1"/>
    </source>
</evidence>
<comment type="caution">
    <text evidence="3">The sequence shown here is derived from an EMBL/GenBank/DDBJ whole genome shotgun (WGS) entry which is preliminary data.</text>
</comment>
<dbReference type="Pfam" id="PF04480">
    <property type="entry name" value="DUF559"/>
    <property type="match status" value="1"/>
</dbReference>
<dbReference type="InterPro" id="IPR007569">
    <property type="entry name" value="DUF559"/>
</dbReference>
<dbReference type="Pfam" id="PF13338">
    <property type="entry name" value="AbiEi_4"/>
    <property type="match status" value="1"/>
</dbReference>
<keyword evidence="4" id="KW-1185">Reference proteome</keyword>
<evidence type="ECO:0000313" key="4">
    <source>
        <dbReference type="Proteomes" id="UP001149140"/>
    </source>
</evidence>
<accession>A0A9X3MW72</accession>